<feature type="domain" description="PAC" evidence="8">
    <location>
        <begin position="247"/>
        <end position="302"/>
    </location>
</feature>
<feature type="domain" description="PAC" evidence="8">
    <location>
        <begin position="376"/>
        <end position="428"/>
    </location>
</feature>
<dbReference type="InterPro" id="IPR000014">
    <property type="entry name" value="PAS"/>
</dbReference>
<keyword evidence="3" id="KW-0597">Phosphoprotein</keyword>
<dbReference type="GO" id="GO:0000155">
    <property type="term" value="F:phosphorelay sensor kinase activity"/>
    <property type="evidence" value="ECO:0007669"/>
    <property type="project" value="InterPro"/>
</dbReference>
<keyword evidence="10" id="KW-1185">Reference proteome</keyword>
<dbReference type="PROSITE" id="PS50112">
    <property type="entry name" value="PAS"/>
    <property type="match status" value="1"/>
</dbReference>
<dbReference type="AlphaFoldDB" id="A0A2W7R8E2"/>
<dbReference type="EMBL" id="QKZT01000002">
    <property type="protein sequence ID" value="PZX56674.1"/>
    <property type="molecule type" value="Genomic_DNA"/>
</dbReference>
<dbReference type="Pfam" id="PF08447">
    <property type="entry name" value="PAS_3"/>
    <property type="match status" value="2"/>
</dbReference>
<dbReference type="InterPro" id="IPR013656">
    <property type="entry name" value="PAS_4"/>
</dbReference>
<evidence type="ECO:0000259" key="6">
    <source>
        <dbReference type="PROSITE" id="PS50109"/>
    </source>
</evidence>
<dbReference type="InterPro" id="IPR003661">
    <property type="entry name" value="HisK_dim/P_dom"/>
</dbReference>
<dbReference type="Pfam" id="PF08448">
    <property type="entry name" value="PAS_4"/>
    <property type="match status" value="2"/>
</dbReference>
<dbReference type="InterPro" id="IPR003594">
    <property type="entry name" value="HATPase_dom"/>
</dbReference>
<evidence type="ECO:0000313" key="10">
    <source>
        <dbReference type="Proteomes" id="UP000248882"/>
    </source>
</evidence>
<dbReference type="CDD" id="cd00130">
    <property type="entry name" value="PAS"/>
    <property type="match status" value="2"/>
</dbReference>
<dbReference type="Gene3D" id="3.30.565.10">
    <property type="entry name" value="Histidine kinase-like ATPase, C-terminal domain"/>
    <property type="match status" value="1"/>
</dbReference>
<dbReference type="PROSITE" id="PS50109">
    <property type="entry name" value="HIS_KIN"/>
    <property type="match status" value="1"/>
</dbReference>
<dbReference type="SMART" id="SM00091">
    <property type="entry name" value="PAS"/>
    <property type="match status" value="2"/>
</dbReference>
<dbReference type="RefSeq" id="WP_111316696.1">
    <property type="nucleotide sequence ID" value="NZ_QKZT01000002.1"/>
</dbReference>
<dbReference type="Pfam" id="PF00512">
    <property type="entry name" value="HisKA"/>
    <property type="match status" value="1"/>
</dbReference>
<name>A0A2W7R8E2_9BACT</name>
<dbReference type="SMART" id="SM00388">
    <property type="entry name" value="HisKA"/>
    <property type="match status" value="1"/>
</dbReference>
<dbReference type="EC" id="2.7.13.3" evidence="2"/>
<dbReference type="FunFam" id="3.30.450.20:FF:000099">
    <property type="entry name" value="Sensory box sensor histidine kinase"/>
    <property type="match status" value="1"/>
</dbReference>
<dbReference type="InterPro" id="IPR036097">
    <property type="entry name" value="HisK_dim/P_sf"/>
</dbReference>
<evidence type="ECO:0000256" key="3">
    <source>
        <dbReference type="ARBA" id="ARBA00022553"/>
    </source>
</evidence>
<feature type="domain" description="Histidine kinase" evidence="6">
    <location>
        <begin position="583"/>
        <end position="810"/>
    </location>
</feature>
<reference evidence="9 10" key="1">
    <citation type="submission" date="2018-06" db="EMBL/GenBank/DDBJ databases">
        <title>Genomic Encyclopedia of Archaeal and Bacterial Type Strains, Phase II (KMG-II): from individual species to whole genera.</title>
        <authorList>
            <person name="Goeker M."/>
        </authorList>
    </citation>
    <scope>NUCLEOTIDE SEQUENCE [LARGE SCALE GENOMIC DNA]</scope>
    <source>
        <strain evidence="9 10">DSM 19830</strain>
    </source>
</reference>
<dbReference type="PANTHER" id="PTHR43304:SF1">
    <property type="entry name" value="PAC DOMAIN-CONTAINING PROTEIN"/>
    <property type="match status" value="1"/>
</dbReference>
<dbReference type="CDD" id="cd00082">
    <property type="entry name" value="HisKA"/>
    <property type="match status" value="1"/>
</dbReference>
<evidence type="ECO:0000256" key="1">
    <source>
        <dbReference type="ARBA" id="ARBA00000085"/>
    </source>
</evidence>
<evidence type="ECO:0000256" key="4">
    <source>
        <dbReference type="ARBA" id="ARBA00022679"/>
    </source>
</evidence>
<evidence type="ECO:0000259" key="7">
    <source>
        <dbReference type="PROSITE" id="PS50112"/>
    </source>
</evidence>
<feature type="domain" description="PAS" evidence="7">
    <location>
        <begin position="429"/>
        <end position="499"/>
    </location>
</feature>
<dbReference type="SUPFAM" id="SSF47384">
    <property type="entry name" value="Homodimeric domain of signal transducing histidine kinase"/>
    <property type="match status" value="1"/>
</dbReference>
<dbReference type="SUPFAM" id="SSF55785">
    <property type="entry name" value="PYP-like sensor domain (PAS domain)"/>
    <property type="match status" value="3"/>
</dbReference>
<feature type="domain" description="PAC" evidence="8">
    <location>
        <begin position="502"/>
        <end position="554"/>
    </location>
</feature>
<dbReference type="PRINTS" id="PR00344">
    <property type="entry name" value="BCTRLSENSOR"/>
</dbReference>
<dbReference type="PANTHER" id="PTHR43304">
    <property type="entry name" value="PHYTOCHROME-LIKE PROTEIN CPH1"/>
    <property type="match status" value="1"/>
</dbReference>
<dbReference type="SMART" id="SM00387">
    <property type="entry name" value="HATPase_c"/>
    <property type="match status" value="1"/>
</dbReference>
<sequence>MTVQRSTTSGLPIGGGEMGQLIREKDWSSTPLGHPDHWPQSLRTTLNILLASKFPKFLWWGKELTCFYNDAYRPSLGSEGKHPSILGMAGKEAWPEIWHIIKPLMDKVLDNGESLWFENLLVPIHRNGKIEDVYWTFSYSPARNDDGTIAGVLVTCAETTQEVLLKRKLESSERNLRLIIQQAPASIATFKGPDYVTEIANSNALELWGRKAEEVMHKPILEAMPELVGQGIKDLLDDVYTTGNRFAASELPVQLLRDGKLKTVYINFSYEALYDANGKIDGIISIGHDVTDQVIAHKKIEANEEKLTMVIDASELGTYDFNIKTKKLDGSKKLHEIFGLNEADDIDHESFVNSIYTKDQAIRNAAFEKSFKDGNLAYTCRINTPEQHTRWIEVKGKVHLDEEGNPHKVLGTVRDITTEKVNIQKLEESEQKFRLLADSLPQHIWTADPEGNLNYFNQSVYDFSGFSSERIEQEGWISIVHPDDKAGNIKAWTESVSTGKDFLFEHRFRKYDGTYRWQLSRAKPQFNEDGQIQMWVGSSTDIHDQKEFTNELERLVIERTNELAQNVKDLASMNKELQSFAYISSHDLQEPLRKIQTFSTLLLENEYDNLTDDGKEHFKRMQNAAKRMQALISDLLAYSRTSISDRKYEPTDLNKLIVEVKMDLKEELAHHQAILESEELCTLNIIPFQFRQLLQNLVSNSLKFSAKDREPHISISSEKAFGSELELDRLSPNTKYCHLRISDNGIGFEEKYAERIFELFQRLHGREKFQGTGIGLAIVKKIVDNHNGYITAHGKPNEGATFDIYLPEKQ</sequence>
<evidence type="ECO:0000256" key="2">
    <source>
        <dbReference type="ARBA" id="ARBA00012438"/>
    </source>
</evidence>
<dbReference type="InterPro" id="IPR004358">
    <property type="entry name" value="Sig_transdc_His_kin-like_C"/>
</dbReference>
<dbReference type="SMART" id="SM00086">
    <property type="entry name" value="PAC"/>
    <property type="match status" value="3"/>
</dbReference>
<dbReference type="Pfam" id="PF02518">
    <property type="entry name" value="HATPase_c"/>
    <property type="match status" value="1"/>
</dbReference>
<dbReference type="Gene3D" id="1.10.287.130">
    <property type="match status" value="1"/>
</dbReference>
<dbReference type="NCBIfam" id="TIGR00229">
    <property type="entry name" value="sensory_box"/>
    <property type="match status" value="2"/>
</dbReference>
<organism evidence="9 10">
    <name type="scientific">Algoriphagus chordae</name>
    <dbReference type="NCBI Taxonomy" id="237019"/>
    <lineage>
        <taxon>Bacteria</taxon>
        <taxon>Pseudomonadati</taxon>
        <taxon>Bacteroidota</taxon>
        <taxon>Cytophagia</taxon>
        <taxon>Cytophagales</taxon>
        <taxon>Cyclobacteriaceae</taxon>
        <taxon>Algoriphagus</taxon>
    </lineage>
</organism>
<protein>
    <recommendedName>
        <fullName evidence="2">histidine kinase</fullName>
        <ecNumber evidence="2">2.7.13.3</ecNumber>
    </recommendedName>
</protein>
<evidence type="ECO:0000313" key="9">
    <source>
        <dbReference type="EMBL" id="PZX56674.1"/>
    </source>
</evidence>
<evidence type="ECO:0000256" key="5">
    <source>
        <dbReference type="ARBA" id="ARBA00022777"/>
    </source>
</evidence>
<accession>A0A2W7R8E2</accession>
<gene>
    <name evidence="9" type="ORF">LV85_00605</name>
</gene>
<dbReference type="SUPFAM" id="SSF55874">
    <property type="entry name" value="ATPase domain of HSP90 chaperone/DNA topoisomerase II/histidine kinase"/>
    <property type="match status" value="1"/>
</dbReference>
<dbReference type="InterPro" id="IPR052162">
    <property type="entry name" value="Sensor_kinase/Photoreceptor"/>
</dbReference>
<dbReference type="InterPro" id="IPR001610">
    <property type="entry name" value="PAC"/>
</dbReference>
<proteinExistence type="predicted"/>
<keyword evidence="5" id="KW-0418">Kinase</keyword>
<evidence type="ECO:0000259" key="8">
    <source>
        <dbReference type="PROSITE" id="PS50113"/>
    </source>
</evidence>
<dbReference type="PROSITE" id="PS50113">
    <property type="entry name" value="PAC"/>
    <property type="match status" value="3"/>
</dbReference>
<dbReference type="OrthoDB" id="9766459at2"/>
<dbReference type="InterPro" id="IPR000700">
    <property type="entry name" value="PAS-assoc_C"/>
</dbReference>
<dbReference type="Proteomes" id="UP000248882">
    <property type="component" value="Unassembled WGS sequence"/>
</dbReference>
<dbReference type="Gene3D" id="3.30.450.20">
    <property type="entry name" value="PAS domain"/>
    <property type="match status" value="4"/>
</dbReference>
<dbReference type="InterPro" id="IPR036890">
    <property type="entry name" value="HATPase_C_sf"/>
</dbReference>
<comment type="catalytic activity">
    <reaction evidence="1">
        <text>ATP + protein L-histidine = ADP + protein N-phospho-L-histidine.</text>
        <dbReference type="EC" id="2.7.13.3"/>
    </reaction>
</comment>
<dbReference type="InterPro" id="IPR035965">
    <property type="entry name" value="PAS-like_dom_sf"/>
</dbReference>
<dbReference type="InterPro" id="IPR005467">
    <property type="entry name" value="His_kinase_dom"/>
</dbReference>
<comment type="caution">
    <text evidence="9">The sequence shown here is derived from an EMBL/GenBank/DDBJ whole genome shotgun (WGS) entry which is preliminary data.</text>
</comment>
<keyword evidence="4" id="KW-0808">Transferase</keyword>
<dbReference type="InterPro" id="IPR013655">
    <property type="entry name" value="PAS_fold_3"/>
</dbReference>